<comment type="caution">
    <text evidence="1">The sequence shown here is derived from an EMBL/GenBank/DDBJ whole genome shotgun (WGS) entry which is preliminary data.</text>
</comment>
<evidence type="ECO:0000313" key="2">
    <source>
        <dbReference type="Proteomes" id="UP000005536"/>
    </source>
</evidence>
<name>D4DPQ0_NEIEG</name>
<evidence type="ECO:0000313" key="1">
    <source>
        <dbReference type="EMBL" id="EFE50182.1"/>
    </source>
</evidence>
<sequence length="61" mass="6683">MAGSDGVGVYQAGGGRLKNGFPVMCGFRYFQTAFHPPPYGRNDRPIFAISLRGIRCFGKNQ</sequence>
<gene>
    <name evidence="1" type="ORF">NEIELOOT_01037</name>
</gene>
<protein>
    <submittedName>
        <fullName evidence="1">Uncharacterized protein</fullName>
    </submittedName>
</protein>
<dbReference type="EMBL" id="ADBF01000025">
    <property type="protein sequence ID" value="EFE50182.1"/>
    <property type="molecule type" value="Genomic_DNA"/>
</dbReference>
<dbReference type="AlphaFoldDB" id="D4DPQ0"/>
<organism evidence="1 2">
    <name type="scientific">Neisseria elongata subsp. glycolytica ATCC 29315</name>
    <dbReference type="NCBI Taxonomy" id="546263"/>
    <lineage>
        <taxon>Bacteria</taxon>
        <taxon>Pseudomonadati</taxon>
        <taxon>Pseudomonadota</taxon>
        <taxon>Betaproteobacteria</taxon>
        <taxon>Neisseriales</taxon>
        <taxon>Neisseriaceae</taxon>
        <taxon>Neisseria</taxon>
    </lineage>
</organism>
<proteinExistence type="predicted"/>
<accession>D4DPQ0</accession>
<reference evidence="1 2" key="1">
    <citation type="submission" date="2010-02" db="EMBL/GenBank/DDBJ databases">
        <authorList>
            <person name="Weinstock G."/>
            <person name="Sodergren E."/>
            <person name="Clifton S."/>
            <person name="Fulton L."/>
            <person name="Fulton B."/>
            <person name="Courtney L."/>
            <person name="Fronick C."/>
            <person name="Harrison M."/>
            <person name="Strong C."/>
            <person name="Farmer C."/>
            <person name="Delahaunty K."/>
            <person name="Markovic C."/>
            <person name="Hall O."/>
            <person name="Minx P."/>
            <person name="Tomlinson C."/>
            <person name="Mitreva M."/>
            <person name="Nelson J."/>
            <person name="Hou S."/>
            <person name="Wollam A."/>
            <person name="Pepin K.H."/>
            <person name="Johnson M."/>
            <person name="Bhonagiri V."/>
            <person name="Zhang X."/>
            <person name="Suruliraj S."/>
            <person name="Warren W."/>
            <person name="Chinwalla A."/>
            <person name="Mardis E.R."/>
            <person name="Wilson R.K."/>
        </authorList>
    </citation>
    <scope>NUCLEOTIDE SEQUENCE [LARGE SCALE GENOMIC DNA]</scope>
    <source>
        <strain evidence="1 2">ATCC 29315</strain>
    </source>
</reference>
<dbReference type="Proteomes" id="UP000005536">
    <property type="component" value="Unassembled WGS sequence"/>
</dbReference>